<protein>
    <submittedName>
        <fullName evidence="2">Exopolysaccharide biosynthesis protein</fullName>
    </submittedName>
</protein>
<dbReference type="Pfam" id="PF06055">
    <property type="entry name" value="ExoD"/>
    <property type="match status" value="1"/>
</dbReference>
<feature type="transmembrane region" description="Helical" evidence="1">
    <location>
        <begin position="150"/>
        <end position="170"/>
    </location>
</feature>
<keyword evidence="1" id="KW-0812">Transmembrane</keyword>
<evidence type="ECO:0000256" key="1">
    <source>
        <dbReference type="SAM" id="Phobius"/>
    </source>
</evidence>
<feature type="transmembrane region" description="Helical" evidence="1">
    <location>
        <begin position="122"/>
        <end position="144"/>
    </location>
</feature>
<dbReference type="KEGG" id="kim:G3T16_02585"/>
<reference evidence="2 3" key="1">
    <citation type="submission" date="2020-02" db="EMBL/GenBank/DDBJ databases">
        <title>Genome sequencing for Kineobactrum sp. M2.</title>
        <authorList>
            <person name="Park S.-J."/>
        </authorList>
    </citation>
    <scope>NUCLEOTIDE SEQUENCE [LARGE SCALE GENOMIC DNA]</scope>
    <source>
        <strain evidence="2 3">M2</strain>
    </source>
</reference>
<dbReference type="PIRSF" id="PIRSF033239">
    <property type="entry name" value="ExoD"/>
    <property type="match status" value="1"/>
</dbReference>
<accession>A0A6C0U6D6</accession>
<dbReference type="InterPro" id="IPR010331">
    <property type="entry name" value="ExoD"/>
</dbReference>
<dbReference type="Proteomes" id="UP000477680">
    <property type="component" value="Chromosome"/>
</dbReference>
<evidence type="ECO:0000313" key="3">
    <source>
        <dbReference type="Proteomes" id="UP000477680"/>
    </source>
</evidence>
<name>A0A6C0U6D6_9GAMM</name>
<sequence length="196" mass="21005">MIDEELTGLEQLVDRIRDRARSSPTVSIGEILDTIGTRSYGPVMVLAGLITAAPVIGDIPGMPTLMALLVLLTTGPMLFRQEHIWVPRWLAGRSVAGPKLTRALEWSRPAARWLDRLVRPRLAVLVHGPGLYGLVVCSIAIALTMPVLEFIPFSANLAAFGLLACGLAIIARDGVVALLALAFTLSIAVLAVRVLL</sequence>
<dbReference type="PANTHER" id="PTHR41795:SF1">
    <property type="entry name" value="EXOPOLYSACCHARIDE SYNTHESIS PROTEIN"/>
    <property type="match status" value="1"/>
</dbReference>
<gene>
    <name evidence="2" type="ORF">G3T16_02585</name>
</gene>
<dbReference type="AlphaFoldDB" id="A0A6C0U6D6"/>
<dbReference type="PANTHER" id="PTHR41795">
    <property type="entry name" value="EXOPOLYSACCHARIDE SYNTHESIS PROTEIN"/>
    <property type="match status" value="1"/>
</dbReference>
<feature type="transmembrane region" description="Helical" evidence="1">
    <location>
        <begin position="175"/>
        <end position="195"/>
    </location>
</feature>
<keyword evidence="1" id="KW-0472">Membrane</keyword>
<evidence type="ECO:0000313" key="2">
    <source>
        <dbReference type="EMBL" id="QIB67508.1"/>
    </source>
</evidence>
<keyword evidence="1" id="KW-1133">Transmembrane helix</keyword>
<proteinExistence type="predicted"/>
<organism evidence="2 3">
    <name type="scientific">Kineobactrum salinum</name>
    <dbReference type="NCBI Taxonomy" id="2708301"/>
    <lineage>
        <taxon>Bacteria</taxon>
        <taxon>Pseudomonadati</taxon>
        <taxon>Pseudomonadota</taxon>
        <taxon>Gammaproteobacteria</taxon>
        <taxon>Cellvibrionales</taxon>
        <taxon>Halieaceae</taxon>
        <taxon>Kineobactrum</taxon>
    </lineage>
</organism>
<dbReference type="EMBL" id="CP048711">
    <property type="protein sequence ID" value="QIB67508.1"/>
    <property type="molecule type" value="Genomic_DNA"/>
</dbReference>
<keyword evidence="3" id="KW-1185">Reference proteome</keyword>